<dbReference type="Proteomes" id="UP000198386">
    <property type="component" value="Unassembled WGS sequence"/>
</dbReference>
<proteinExistence type="predicted"/>
<sequence length="319" mass="33284">MAHDELDGDRLEDRPPTLGELLDARARRAAVRLLPALPWAAPLRVLHAHLAALAPPNGRFDRIEVRPGQALPRPEHPGRHVPAPPAPGPAPAPPAHDGAAPEGRPLPPDVRGRLGDVLADGPTANGGAGAVRGEVGRAAAGALRVHDDEAADRLARAHRADAVTVGRDVAFRRGRYRPRDDAGFALLVHEATHVLALLEPGAAWQRATSGGRRDEEARAQEGERAGLAAARLPAVTPRTGRPAPPPTTPNPAAYPGPAPHLAHAAHPAPAAPPAAHPMTAVQGRDVAPASAAAPDLAALRNGLIEELMRRLRTEFERGA</sequence>
<name>A0A239C4Z6_9ACTN</name>
<evidence type="ECO:0000313" key="4">
    <source>
        <dbReference type="Proteomes" id="UP000198386"/>
    </source>
</evidence>
<feature type="compositionally biased region" description="Pro residues" evidence="1">
    <location>
        <begin position="242"/>
        <end position="258"/>
    </location>
</feature>
<feature type="domain" description="eCIS core" evidence="2">
    <location>
        <begin position="140"/>
        <end position="195"/>
    </location>
</feature>
<feature type="region of interest" description="Disordered" evidence="1">
    <location>
        <begin position="68"/>
        <end position="130"/>
    </location>
</feature>
<dbReference type="AlphaFoldDB" id="A0A239C4Z6"/>
<feature type="region of interest" description="Disordered" evidence="1">
    <location>
        <begin position="205"/>
        <end position="290"/>
    </location>
</feature>
<evidence type="ECO:0000259" key="2">
    <source>
        <dbReference type="Pfam" id="PF13699"/>
    </source>
</evidence>
<evidence type="ECO:0000313" key="3">
    <source>
        <dbReference type="EMBL" id="SNS15266.1"/>
    </source>
</evidence>
<reference evidence="4" key="1">
    <citation type="submission" date="2017-06" db="EMBL/GenBank/DDBJ databases">
        <authorList>
            <person name="Varghese N."/>
            <person name="Submissions S."/>
        </authorList>
    </citation>
    <scope>NUCLEOTIDE SEQUENCE [LARGE SCALE GENOMIC DNA]</scope>
    <source>
        <strain evidence="4">DSM 45423</strain>
    </source>
</reference>
<evidence type="ECO:0000256" key="1">
    <source>
        <dbReference type="SAM" id="MobiDB-lite"/>
    </source>
</evidence>
<feature type="compositionally biased region" description="Pro residues" evidence="1">
    <location>
        <begin position="82"/>
        <end position="94"/>
    </location>
</feature>
<organism evidence="3 4">
    <name type="scientific">Geodermatophilus saharensis</name>
    <dbReference type="NCBI Taxonomy" id="1137994"/>
    <lineage>
        <taxon>Bacteria</taxon>
        <taxon>Bacillati</taxon>
        <taxon>Actinomycetota</taxon>
        <taxon>Actinomycetes</taxon>
        <taxon>Geodermatophilales</taxon>
        <taxon>Geodermatophilaceae</taxon>
        <taxon>Geodermatophilus</taxon>
    </lineage>
</organism>
<dbReference type="OrthoDB" id="9153660at2"/>
<dbReference type="InterPro" id="IPR025295">
    <property type="entry name" value="eCIS_core_dom"/>
</dbReference>
<keyword evidence="4" id="KW-1185">Reference proteome</keyword>
<dbReference type="EMBL" id="FZOH01000002">
    <property type="protein sequence ID" value="SNS15266.1"/>
    <property type="molecule type" value="Genomic_DNA"/>
</dbReference>
<feature type="compositionally biased region" description="Basic and acidic residues" evidence="1">
    <location>
        <begin position="211"/>
        <end position="224"/>
    </location>
</feature>
<dbReference type="RefSeq" id="WP_089403292.1">
    <property type="nucleotide sequence ID" value="NZ_FZOH01000002.1"/>
</dbReference>
<protein>
    <recommendedName>
        <fullName evidence="2">eCIS core domain-containing protein</fullName>
    </recommendedName>
</protein>
<accession>A0A239C4Z6</accession>
<dbReference type="Pfam" id="PF13699">
    <property type="entry name" value="eCIS_core"/>
    <property type="match status" value="1"/>
</dbReference>
<feature type="compositionally biased region" description="Low complexity" evidence="1">
    <location>
        <begin position="259"/>
        <end position="268"/>
    </location>
</feature>
<feature type="compositionally biased region" description="Low complexity" evidence="1">
    <location>
        <begin position="225"/>
        <end position="241"/>
    </location>
</feature>
<gene>
    <name evidence="3" type="ORF">SAMN04488107_1628</name>
</gene>